<dbReference type="InterPro" id="IPR054156">
    <property type="entry name" value="YxaF_TetR_C"/>
</dbReference>
<dbReference type="InterPro" id="IPR001647">
    <property type="entry name" value="HTH_TetR"/>
</dbReference>
<dbReference type="Proteomes" id="UP000186104">
    <property type="component" value="Chromosome"/>
</dbReference>
<dbReference type="PANTHER" id="PTHR47506:SF3">
    <property type="entry name" value="HTH-TYPE TRANSCRIPTIONAL REGULATOR LMRA"/>
    <property type="match status" value="1"/>
</dbReference>
<reference evidence="6 7" key="1">
    <citation type="submission" date="2016-06" db="EMBL/GenBank/DDBJ databases">
        <title>Complete genome sequence of a saline-alkali tolerant type strain Dietzia timorensis ID05-A0528T.</title>
        <authorList>
            <person name="Wu X."/>
        </authorList>
    </citation>
    <scope>NUCLEOTIDE SEQUENCE [LARGE SCALE GENOMIC DNA]</scope>
    <source>
        <strain evidence="6 7">ID05-A0528</strain>
    </source>
</reference>
<dbReference type="AlphaFoldDB" id="A0A173LQ23"/>
<organism evidence="6 7">
    <name type="scientific">Dietzia timorensis</name>
    <dbReference type="NCBI Taxonomy" id="499555"/>
    <lineage>
        <taxon>Bacteria</taxon>
        <taxon>Bacillati</taxon>
        <taxon>Actinomycetota</taxon>
        <taxon>Actinomycetes</taxon>
        <taxon>Mycobacteriales</taxon>
        <taxon>Dietziaceae</taxon>
        <taxon>Dietzia</taxon>
    </lineage>
</organism>
<gene>
    <name evidence="6" type="ORF">BJL86_2871</name>
</gene>
<evidence type="ECO:0000313" key="6">
    <source>
        <dbReference type="EMBL" id="ANI93631.1"/>
    </source>
</evidence>
<dbReference type="Pfam" id="PF00440">
    <property type="entry name" value="TetR_N"/>
    <property type="match status" value="1"/>
</dbReference>
<dbReference type="KEGG" id="dtm:BJL86_2871"/>
<dbReference type="Pfam" id="PF21993">
    <property type="entry name" value="TetR_C_13_2"/>
    <property type="match status" value="1"/>
</dbReference>
<keyword evidence="3" id="KW-0804">Transcription</keyword>
<evidence type="ECO:0000256" key="3">
    <source>
        <dbReference type="ARBA" id="ARBA00023163"/>
    </source>
</evidence>
<name>A0A173LQ23_9ACTN</name>
<dbReference type="PROSITE" id="PS50977">
    <property type="entry name" value="HTH_TETR_2"/>
    <property type="match status" value="1"/>
</dbReference>
<keyword evidence="2 4" id="KW-0238">DNA-binding</keyword>
<dbReference type="EMBL" id="CP015961">
    <property type="protein sequence ID" value="ANI93631.1"/>
    <property type="molecule type" value="Genomic_DNA"/>
</dbReference>
<dbReference type="InterPro" id="IPR036271">
    <property type="entry name" value="Tet_transcr_reg_TetR-rel_C_sf"/>
</dbReference>
<dbReference type="Gene3D" id="1.10.357.10">
    <property type="entry name" value="Tetracycline Repressor, domain 2"/>
    <property type="match status" value="1"/>
</dbReference>
<dbReference type="STRING" id="499555.BJL86_2871"/>
<keyword evidence="7" id="KW-1185">Reference proteome</keyword>
<protein>
    <submittedName>
        <fullName evidence="6">Putative HTH-type transcriptional regulator</fullName>
    </submittedName>
</protein>
<dbReference type="InterPro" id="IPR009057">
    <property type="entry name" value="Homeodomain-like_sf"/>
</dbReference>
<accession>A0A173LQ23</accession>
<dbReference type="GO" id="GO:0003677">
    <property type="term" value="F:DNA binding"/>
    <property type="evidence" value="ECO:0007669"/>
    <property type="project" value="UniProtKB-UniRule"/>
</dbReference>
<evidence type="ECO:0000313" key="7">
    <source>
        <dbReference type="Proteomes" id="UP000186104"/>
    </source>
</evidence>
<evidence type="ECO:0000259" key="5">
    <source>
        <dbReference type="PROSITE" id="PS50977"/>
    </source>
</evidence>
<proteinExistence type="predicted"/>
<dbReference type="SUPFAM" id="SSF46689">
    <property type="entry name" value="Homeodomain-like"/>
    <property type="match status" value="1"/>
</dbReference>
<evidence type="ECO:0000256" key="2">
    <source>
        <dbReference type="ARBA" id="ARBA00023125"/>
    </source>
</evidence>
<dbReference type="SUPFAM" id="SSF48498">
    <property type="entry name" value="Tetracyclin repressor-like, C-terminal domain"/>
    <property type="match status" value="1"/>
</dbReference>
<feature type="domain" description="HTH tetR-type" evidence="5">
    <location>
        <begin position="29"/>
        <end position="89"/>
    </location>
</feature>
<evidence type="ECO:0000256" key="1">
    <source>
        <dbReference type="ARBA" id="ARBA00023015"/>
    </source>
</evidence>
<feature type="DNA-binding region" description="H-T-H motif" evidence="4">
    <location>
        <begin position="52"/>
        <end position="71"/>
    </location>
</feature>
<evidence type="ECO:0000256" key="4">
    <source>
        <dbReference type="PROSITE-ProRule" id="PRU00335"/>
    </source>
</evidence>
<dbReference type="PANTHER" id="PTHR47506">
    <property type="entry name" value="TRANSCRIPTIONAL REGULATORY PROTEIN"/>
    <property type="match status" value="1"/>
</dbReference>
<keyword evidence="1" id="KW-0805">Transcription regulation</keyword>
<sequence>MVYSIKRRVEGMANEATPTSDAGVVKRRGNTRDRMVRTAGELLGEYGVAGTSIDRVLSVSGAPRGSVYYHFPGGRAEMLSAAVEQAGELVLRTIGESPDPSVALRSFADFWRARLEATGFRAGCPVLAVTVDENPELPELHDQAAAAFAGWQDALAARLAESGLDDGAAAMLAEQSLCLLEGAVAVCRARREIAPLDSAVDAIGALYRLRAEG</sequence>